<evidence type="ECO:0000313" key="3">
    <source>
        <dbReference type="Proteomes" id="UP000798808"/>
    </source>
</evidence>
<dbReference type="PIRSF" id="PIRSF021308">
    <property type="entry name" value="UCP021308"/>
    <property type="match status" value="1"/>
</dbReference>
<accession>A0ABW9RS58</accession>
<dbReference type="SUPFAM" id="SSF159888">
    <property type="entry name" value="YdhG-like"/>
    <property type="match status" value="1"/>
</dbReference>
<protein>
    <recommendedName>
        <fullName evidence="1">YdhG-like domain-containing protein</fullName>
    </recommendedName>
</protein>
<evidence type="ECO:0000313" key="2">
    <source>
        <dbReference type="EMBL" id="MTI26999.1"/>
    </source>
</evidence>
<gene>
    <name evidence="2" type="ORF">E1163_18725</name>
</gene>
<dbReference type="InterPro" id="IPR016786">
    <property type="entry name" value="YdeI_bac"/>
</dbReference>
<evidence type="ECO:0000259" key="1">
    <source>
        <dbReference type="Pfam" id="PF08818"/>
    </source>
</evidence>
<organism evidence="2 3">
    <name type="scientific">Fulvivirga kasyanovii</name>
    <dbReference type="NCBI Taxonomy" id="396812"/>
    <lineage>
        <taxon>Bacteria</taxon>
        <taxon>Pseudomonadati</taxon>
        <taxon>Bacteroidota</taxon>
        <taxon>Cytophagia</taxon>
        <taxon>Cytophagales</taxon>
        <taxon>Fulvivirgaceae</taxon>
        <taxon>Fulvivirga</taxon>
    </lineage>
</organism>
<proteinExistence type="predicted"/>
<dbReference type="InterPro" id="IPR014922">
    <property type="entry name" value="YdhG-like"/>
</dbReference>
<reference evidence="2 3" key="1">
    <citation type="submission" date="2019-02" db="EMBL/GenBank/DDBJ databases">
        <authorList>
            <person name="Goldberg S.R."/>
            <person name="Haltli B.A."/>
            <person name="Correa H."/>
            <person name="Russell K.G."/>
        </authorList>
    </citation>
    <scope>NUCLEOTIDE SEQUENCE [LARGE SCALE GENOMIC DNA]</scope>
    <source>
        <strain evidence="2 3">JCM 16186</strain>
    </source>
</reference>
<comment type="caution">
    <text evidence="2">The sequence shown here is derived from an EMBL/GenBank/DDBJ whole genome shotgun (WGS) entry which is preliminary data.</text>
</comment>
<dbReference type="Proteomes" id="UP000798808">
    <property type="component" value="Unassembled WGS sequence"/>
</dbReference>
<dbReference type="EMBL" id="SMLW01000607">
    <property type="protein sequence ID" value="MTI26999.1"/>
    <property type="molecule type" value="Genomic_DNA"/>
</dbReference>
<keyword evidence="3" id="KW-1185">Reference proteome</keyword>
<name>A0ABW9RS58_9BACT</name>
<sequence length="215" mass="24529">MEVKNPKIDVYLAEGCGRCPLGGTPNCKVHNWQKELKLLRTIVLECGLTEELKWGVPCYTFQNSNVSIVAAFKEYCSLSFFKGALLNDAHKILVKPGENTQSDRLIRFTNVQEIMELEPVLKAYIYEAIEVEKAGLKVSFKKEPEPMPDELQRKLDENPALKTAFESLTPGRQRAYIIYFSAPKQSKTREARIEKYIPQILEGIGLHDKYSCNKK</sequence>
<feature type="domain" description="YdhG-like" evidence="1">
    <location>
        <begin position="32"/>
        <end position="129"/>
    </location>
</feature>
<dbReference type="Pfam" id="PF13376">
    <property type="entry name" value="OmdA"/>
    <property type="match status" value="1"/>
</dbReference>
<dbReference type="Pfam" id="PF08818">
    <property type="entry name" value="DUF1801"/>
    <property type="match status" value="1"/>
</dbReference>
<dbReference type="Gene3D" id="3.90.1150.200">
    <property type="match status" value="1"/>
</dbReference>
<dbReference type="RefSeq" id="WP_155174007.1">
    <property type="nucleotide sequence ID" value="NZ_BAAAFL010000068.1"/>
</dbReference>